<sequence>MGGEVFVLGILALFTWLIPFFGLPIPIIGLVWGIIILRRRPAKKGLPIAGVVLSSIGLFLSVSYSVISIISSPDDLFSSNNPPGGGGPPASTGPVDWKADGKIEIGEYEGSLVVGANFQVYWKTDTQFIYMAISAPTTGWIGIGFIDSLRSGPMDMIAGYGGAGVAAGNVYDMWSNSHYPNWSVISDPDTGGQMSLLERAALEEIPAASDESESPPYTVLEFRRRFTTGDAFDLPLLSGPNLFVWAYGNNEDVRATPTYRGYGVLELP</sequence>
<dbReference type="OrthoDB" id="34300at2"/>
<keyword evidence="1" id="KW-1133">Transmembrane helix</keyword>
<name>A0A0W0GJN7_9CHLR</name>
<gene>
    <name evidence="3" type="ORF">DEALK_16220</name>
</gene>
<keyword evidence="1" id="KW-0472">Membrane</keyword>
<dbReference type="STRING" id="1217799.DEALK_16220"/>
<feature type="transmembrane region" description="Helical" evidence="1">
    <location>
        <begin position="128"/>
        <end position="146"/>
    </location>
</feature>
<feature type="transmembrane region" description="Helical" evidence="1">
    <location>
        <begin position="48"/>
        <end position="70"/>
    </location>
</feature>
<evidence type="ECO:0000313" key="4">
    <source>
        <dbReference type="Proteomes" id="UP000053947"/>
    </source>
</evidence>
<dbReference type="EMBL" id="LFDV01000002">
    <property type="protein sequence ID" value="KTB48775.1"/>
    <property type="molecule type" value="Genomic_DNA"/>
</dbReference>
<dbReference type="SMART" id="SM00664">
    <property type="entry name" value="DoH"/>
    <property type="match status" value="1"/>
</dbReference>
<feature type="transmembrane region" description="Helical" evidence="1">
    <location>
        <begin position="6"/>
        <end position="36"/>
    </location>
</feature>
<dbReference type="RefSeq" id="WP_058439710.1">
    <property type="nucleotide sequence ID" value="NZ_KQ758903.1"/>
</dbReference>
<dbReference type="InterPro" id="IPR045266">
    <property type="entry name" value="DOH_DOMON"/>
</dbReference>
<reference evidence="3 4" key="1">
    <citation type="submission" date="2015-06" db="EMBL/GenBank/DDBJ databases">
        <title>Genome sequence of the organohalide-respiring Dehalogenimonas alkenigignens type strain (IP3-3T).</title>
        <authorList>
            <person name="Key T.A."/>
            <person name="Richmond D.P."/>
            <person name="Bowman K.S."/>
            <person name="Cho Y.-J."/>
            <person name="Chun J."/>
            <person name="da Costa M.S."/>
            <person name="Rainey F.A."/>
            <person name="Moe W.M."/>
        </authorList>
    </citation>
    <scope>NUCLEOTIDE SEQUENCE [LARGE SCALE GENOMIC DNA]</scope>
    <source>
        <strain evidence="3 4">IP3-3</strain>
    </source>
</reference>
<dbReference type="AlphaFoldDB" id="A0A0W0GJN7"/>
<keyword evidence="1" id="KW-0812">Transmembrane</keyword>
<dbReference type="Proteomes" id="UP000053947">
    <property type="component" value="Unassembled WGS sequence"/>
</dbReference>
<evidence type="ECO:0000256" key="1">
    <source>
        <dbReference type="SAM" id="Phobius"/>
    </source>
</evidence>
<evidence type="ECO:0000259" key="2">
    <source>
        <dbReference type="PROSITE" id="PS50836"/>
    </source>
</evidence>
<feature type="domain" description="DOMON" evidence="2">
    <location>
        <begin position="116"/>
        <end position="248"/>
    </location>
</feature>
<dbReference type="Pfam" id="PF03351">
    <property type="entry name" value="DOMON"/>
    <property type="match status" value="1"/>
</dbReference>
<organism evidence="3 4">
    <name type="scientific">Dehalogenimonas alkenigignens</name>
    <dbReference type="NCBI Taxonomy" id="1217799"/>
    <lineage>
        <taxon>Bacteria</taxon>
        <taxon>Bacillati</taxon>
        <taxon>Chloroflexota</taxon>
        <taxon>Dehalococcoidia</taxon>
        <taxon>Dehalococcoidales</taxon>
        <taxon>Dehalococcoidaceae</taxon>
        <taxon>Dehalogenimonas</taxon>
    </lineage>
</organism>
<protein>
    <submittedName>
        <fullName evidence="3">DOMON domain</fullName>
    </submittedName>
</protein>
<dbReference type="PROSITE" id="PS50836">
    <property type="entry name" value="DOMON"/>
    <property type="match status" value="1"/>
</dbReference>
<dbReference type="CDD" id="cd09631">
    <property type="entry name" value="DOMON_DOH"/>
    <property type="match status" value="1"/>
</dbReference>
<comment type="caution">
    <text evidence="3">The sequence shown here is derived from an EMBL/GenBank/DDBJ whole genome shotgun (WGS) entry which is preliminary data.</text>
</comment>
<accession>A0A0W0GJN7</accession>
<proteinExistence type="predicted"/>
<keyword evidence="4" id="KW-1185">Reference proteome</keyword>
<dbReference type="InterPro" id="IPR005018">
    <property type="entry name" value="DOMON_domain"/>
</dbReference>
<evidence type="ECO:0000313" key="3">
    <source>
        <dbReference type="EMBL" id="KTB48775.1"/>
    </source>
</evidence>